<protein>
    <submittedName>
        <fullName evidence="7">Transcriptional regulator</fullName>
    </submittedName>
</protein>
<dbReference type="GO" id="GO:0003677">
    <property type="term" value="F:DNA binding"/>
    <property type="evidence" value="ECO:0007669"/>
    <property type="project" value="UniProtKB-UniRule"/>
</dbReference>
<dbReference type="SUPFAM" id="SSF46689">
    <property type="entry name" value="Homeodomain-like"/>
    <property type="match status" value="1"/>
</dbReference>
<feature type="domain" description="HTH tetR-type" evidence="6">
    <location>
        <begin position="5"/>
        <end position="65"/>
    </location>
</feature>
<dbReference type="InterPro" id="IPR001647">
    <property type="entry name" value="HTH_TetR"/>
</dbReference>
<dbReference type="RefSeq" id="WP_009600425.1">
    <property type="nucleotide sequence ID" value="NZ_AEIU01000057.1"/>
</dbReference>
<keyword evidence="8" id="KW-1185">Reference proteome</keyword>
<evidence type="ECO:0000256" key="1">
    <source>
        <dbReference type="ARBA" id="ARBA00023015"/>
    </source>
</evidence>
<sequence length="193" mass="21865">MKELSPTAAKIADIAEHFIQSRGYNGFSFRDIQDALGIKTASIHYHFKTKQDLAKAVFERYLVRYKLILDKIEQDQESAEARLDALANLFILTRDDDKLCLCGMYASDYRSLDSELSFTLNRFVEINEAWIEKVVKLGVDSGEFSTQNSPKDIAKVYFSALEGSTLLAQFKDSSYIQEVKTICLKSLKTGSFS</sequence>
<dbReference type="eggNOG" id="COG1309">
    <property type="taxonomic scope" value="Bacteria"/>
</dbReference>
<keyword evidence="5" id="KW-0175">Coiled coil</keyword>
<accession>E3BHF8</accession>
<dbReference type="OrthoDB" id="9809772at2"/>
<reference evidence="7 8" key="1">
    <citation type="journal article" date="2012" name="Int. J. Syst. Evol. Microbiol.">
        <title>Vibrio caribbeanicus sp. nov., isolated from the marine sponge Scleritoderma cyanea.</title>
        <authorList>
            <person name="Hoffmann M."/>
            <person name="Monday S.R."/>
            <person name="Allard M.W."/>
            <person name="Strain E.A."/>
            <person name="Whittaker P."/>
            <person name="Naum M."/>
            <person name="McCarthy P.J."/>
            <person name="Lopez J.V."/>
            <person name="Fischer M."/>
            <person name="Brown E.W."/>
        </authorList>
    </citation>
    <scope>NUCLEOTIDE SEQUENCE [LARGE SCALE GENOMIC DNA]</scope>
    <source>
        <strain evidence="7 8">ATCC BAA-2122</strain>
    </source>
</reference>
<dbReference type="Pfam" id="PF00440">
    <property type="entry name" value="TetR_N"/>
    <property type="match status" value="1"/>
</dbReference>
<evidence type="ECO:0000256" key="3">
    <source>
        <dbReference type="ARBA" id="ARBA00023163"/>
    </source>
</evidence>
<keyword evidence="3" id="KW-0804">Transcription</keyword>
<dbReference type="PROSITE" id="PS50977">
    <property type="entry name" value="HTH_TETR_2"/>
    <property type="match status" value="1"/>
</dbReference>
<keyword evidence="2 4" id="KW-0238">DNA-binding</keyword>
<dbReference type="Proteomes" id="UP000002943">
    <property type="component" value="Unassembled WGS sequence"/>
</dbReference>
<evidence type="ECO:0000313" key="8">
    <source>
        <dbReference type="Proteomes" id="UP000002943"/>
    </source>
</evidence>
<dbReference type="PRINTS" id="PR00455">
    <property type="entry name" value="HTHTETR"/>
</dbReference>
<dbReference type="AlphaFoldDB" id="E3BHF8"/>
<dbReference type="PANTHER" id="PTHR47506">
    <property type="entry name" value="TRANSCRIPTIONAL REGULATORY PROTEIN"/>
    <property type="match status" value="1"/>
</dbReference>
<name>E3BHF8_9VIBR</name>
<dbReference type="SUPFAM" id="SSF48498">
    <property type="entry name" value="Tetracyclin repressor-like, C-terminal domain"/>
    <property type="match status" value="1"/>
</dbReference>
<dbReference type="STRING" id="796620.VIBC2010_00035"/>
<evidence type="ECO:0000256" key="5">
    <source>
        <dbReference type="SAM" id="Coils"/>
    </source>
</evidence>
<dbReference type="EMBL" id="AEIU01000057">
    <property type="protein sequence ID" value="EFP97489.1"/>
    <property type="molecule type" value="Genomic_DNA"/>
</dbReference>
<dbReference type="InterPro" id="IPR009057">
    <property type="entry name" value="Homeodomain-like_sf"/>
</dbReference>
<evidence type="ECO:0000256" key="2">
    <source>
        <dbReference type="ARBA" id="ARBA00023125"/>
    </source>
</evidence>
<gene>
    <name evidence="7" type="ORF">VIBC2010_00035</name>
</gene>
<proteinExistence type="predicted"/>
<dbReference type="Gene3D" id="1.10.357.10">
    <property type="entry name" value="Tetracycline Repressor, domain 2"/>
    <property type="match status" value="1"/>
</dbReference>
<feature type="coiled-coil region" evidence="5">
    <location>
        <begin position="62"/>
        <end position="89"/>
    </location>
</feature>
<dbReference type="PANTHER" id="PTHR47506:SF6">
    <property type="entry name" value="HTH-TYPE TRANSCRIPTIONAL REPRESSOR NEMR"/>
    <property type="match status" value="1"/>
</dbReference>
<feature type="DNA-binding region" description="H-T-H motif" evidence="4">
    <location>
        <begin position="28"/>
        <end position="47"/>
    </location>
</feature>
<evidence type="ECO:0000256" key="4">
    <source>
        <dbReference type="PROSITE-ProRule" id="PRU00335"/>
    </source>
</evidence>
<evidence type="ECO:0000313" key="7">
    <source>
        <dbReference type="EMBL" id="EFP97489.1"/>
    </source>
</evidence>
<organism evidence="7 8">
    <name type="scientific">Vibrio caribbeanicus ATCC BAA-2122</name>
    <dbReference type="NCBI Taxonomy" id="796620"/>
    <lineage>
        <taxon>Bacteria</taxon>
        <taxon>Pseudomonadati</taxon>
        <taxon>Pseudomonadota</taxon>
        <taxon>Gammaproteobacteria</taxon>
        <taxon>Vibrionales</taxon>
        <taxon>Vibrionaceae</taxon>
        <taxon>Vibrio</taxon>
    </lineage>
</organism>
<comment type="caution">
    <text evidence="7">The sequence shown here is derived from an EMBL/GenBank/DDBJ whole genome shotgun (WGS) entry which is preliminary data.</text>
</comment>
<evidence type="ECO:0000259" key="6">
    <source>
        <dbReference type="PROSITE" id="PS50977"/>
    </source>
</evidence>
<keyword evidence="1" id="KW-0805">Transcription regulation</keyword>
<dbReference type="InterPro" id="IPR036271">
    <property type="entry name" value="Tet_transcr_reg_TetR-rel_C_sf"/>
</dbReference>